<dbReference type="EMBL" id="PVLV01000270">
    <property type="protein sequence ID" value="PRH77865.1"/>
    <property type="molecule type" value="Genomic_DNA"/>
</dbReference>
<organism evidence="4 5">
    <name type="scientific">Streptomyces solincola</name>
    <dbReference type="NCBI Taxonomy" id="2100817"/>
    <lineage>
        <taxon>Bacteria</taxon>
        <taxon>Bacillati</taxon>
        <taxon>Actinomycetota</taxon>
        <taxon>Actinomycetes</taxon>
        <taxon>Kitasatosporales</taxon>
        <taxon>Streptomycetaceae</taxon>
        <taxon>Streptomyces</taxon>
    </lineage>
</organism>
<name>A0A2S9PTY6_9ACTN</name>
<dbReference type="AlphaFoldDB" id="A0A2S9PTY6"/>
<evidence type="ECO:0000256" key="3">
    <source>
        <dbReference type="SAM" id="Phobius"/>
    </source>
</evidence>
<keyword evidence="3" id="KW-0472">Membrane</keyword>
<dbReference type="Proteomes" id="UP000239322">
    <property type="component" value="Unassembled WGS sequence"/>
</dbReference>
<evidence type="ECO:0008006" key="6">
    <source>
        <dbReference type="Google" id="ProtNLM"/>
    </source>
</evidence>
<proteinExistence type="predicted"/>
<evidence type="ECO:0000313" key="5">
    <source>
        <dbReference type="Proteomes" id="UP000239322"/>
    </source>
</evidence>
<dbReference type="OrthoDB" id="4568798at2"/>
<keyword evidence="3" id="KW-1133">Transmembrane helix</keyword>
<evidence type="ECO:0000313" key="4">
    <source>
        <dbReference type="EMBL" id="PRH77865.1"/>
    </source>
</evidence>
<accession>A0A2S9PTY6</accession>
<feature type="region of interest" description="Disordered" evidence="2">
    <location>
        <begin position="1"/>
        <end position="22"/>
    </location>
</feature>
<dbReference type="RefSeq" id="WP_105869881.1">
    <property type="nucleotide sequence ID" value="NZ_PVLV01000270.1"/>
</dbReference>
<gene>
    <name evidence="4" type="ORF">C6N75_17725</name>
</gene>
<dbReference type="Pfam" id="PF12277">
    <property type="entry name" value="DUF3618"/>
    <property type="match status" value="1"/>
</dbReference>
<feature type="coiled-coil region" evidence="1">
    <location>
        <begin position="42"/>
        <end position="77"/>
    </location>
</feature>
<evidence type="ECO:0000256" key="2">
    <source>
        <dbReference type="SAM" id="MobiDB-lite"/>
    </source>
</evidence>
<reference evidence="4 5" key="1">
    <citation type="submission" date="2018-03" db="EMBL/GenBank/DDBJ databases">
        <title>Novel Streptomyces sp. from soil.</title>
        <authorList>
            <person name="Tan G.Y.A."/>
            <person name="Lee Z.Y."/>
        </authorList>
    </citation>
    <scope>NUCLEOTIDE SEQUENCE [LARGE SCALE GENOMIC DNA]</scope>
    <source>
        <strain evidence="4 5">ST5x</strain>
    </source>
</reference>
<sequence length="149" mass="16272">MTQPSRDESDAPSPEELRERVEQTRHELGMTIEALAAKAVVKARAQEKATEVTKQAAQKAEELKAEASQTAARIQDRTPDPVKDKAAVAAEQIRAKAAQATDLLQEKAPEPVRQKAAEGVRMARENRTLLLTAAGVVVLVWLAARRSKE</sequence>
<keyword evidence="1" id="KW-0175">Coiled coil</keyword>
<evidence type="ECO:0000256" key="1">
    <source>
        <dbReference type="SAM" id="Coils"/>
    </source>
</evidence>
<feature type="transmembrane region" description="Helical" evidence="3">
    <location>
        <begin position="128"/>
        <end position="144"/>
    </location>
</feature>
<protein>
    <recommendedName>
        <fullName evidence="6">DUF3618 domain-containing protein</fullName>
    </recommendedName>
</protein>
<keyword evidence="5" id="KW-1185">Reference proteome</keyword>
<dbReference type="InterPro" id="IPR022062">
    <property type="entry name" value="DUF3618"/>
</dbReference>
<comment type="caution">
    <text evidence="4">The sequence shown here is derived from an EMBL/GenBank/DDBJ whole genome shotgun (WGS) entry which is preliminary data.</text>
</comment>
<keyword evidence="3" id="KW-0812">Transmembrane</keyword>